<proteinExistence type="predicted"/>
<organism evidence="1 2">
    <name type="scientific">Phaeodactylibacter luteus</name>
    <dbReference type="NCBI Taxonomy" id="1564516"/>
    <lineage>
        <taxon>Bacteria</taxon>
        <taxon>Pseudomonadati</taxon>
        <taxon>Bacteroidota</taxon>
        <taxon>Saprospiria</taxon>
        <taxon>Saprospirales</taxon>
        <taxon>Haliscomenobacteraceae</taxon>
        <taxon>Phaeodactylibacter</taxon>
    </lineage>
</organism>
<dbReference type="NCBIfam" id="NF033819">
    <property type="entry name" value="IS66_TnpB"/>
    <property type="match status" value="1"/>
</dbReference>
<name>A0A5C6RG89_9BACT</name>
<keyword evidence="2" id="KW-1185">Reference proteome</keyword>
<protein>
    <submittedName>
        <fullName evidence="1">IS66 family insertion sequence element accessory protein TnpB</fullName>
    </submittedName>
</protein>
<dbReference type="InterPro" id="IPR008878">
    <property type="entry name" value="Transposase_IS66_Orf2"/>
</dbReference>
<dbReference type="PANTHER" id="PTHR36455">
    <property type="match status" value="1"/>
</dbReference>
<sequence length="116" mass="13422">MLSFSSRQRYFLYGGATDMRKGFSGLSGLVRAHMGQELMSGDVFIFVNRRRDRIKLLMWDVTGFALYYKQLEQGTFELPLAAREGTAELSWPELVLVLEGIELKSIKRRKRYRHGA</sequence>
<dbReference type="AlphaFoldDB" id="A0A5C6RG89"/>
<accession>A0A5C6RG89</accession>
<dbReference type="OrthoDB" id="4956084at2"/>
<dbReference type="EMBL" id="VOOR01000120">
    <property type="protein sequence ID" value="TXB57630.1"/>
    <property type="molecule type" value="Genomic_DNA"/>
</dbReference>
<dbReference type="Pfam" id="PF05717">
    <property type="entry name" value="TnpB_IS66"/>
    <property type="match status" value="1"/>
</dbReference>
<gene>
    <name evidence="1" type="primary">tnpB</name>
    <name evidence="1" type="ORF">FRY97_21690</name>
</gene>
<evidence type="ECO:0000313" key="2">
    <source>
        <dbReference type="Proteomes" id="UP000321580"/>
    </source>
</evidence>
<dbReference type="PANTHER" id="PTHR36455:SF1">
    <property type="entry name" value="BLR8292 PROTEIN"/>
    <property type="match status" value="1"/>
</dbReference>
<reference evidence="1 2" key="1">
    <citation type="submission" date="2019-08" db="EMBL/GenBank/DDBJ databases">
        <title>Genome of Phaeodactylibacter luteus.</title>
        <authorList>
            <person name="Bowman J.P."/>
        </authorList>
    </citation>
    <scope>NUCLEOTIDE SEQUENCE [LARGE SCALE GENOMIC DNA]</scope>
    <source>
        <strain evidence="1 2">KCTC 42180</strain>
    </source>
</reference>
<evidence type="ECO:0000313" key="1">
    <source>
        <dbReference type="EMBL" id="TXB57630.1"/>
    </source>
</evidence>
<dbReference type="RefSeq" id="WP_147169717.1">
    <property type="nucleotide sequence ID" value="NZ_VOOR01000120.1"/>
</dbReference>
<comment type="caution">
    <text evidence="1">The sequence shown here is derived from an EMBL/GenBank/DDBJ whole genome shotgun (WGS) entry which is preliminary data.</text>
</comment>
<dbReference type="Proteomes" id="UP000321580">
    <property type="component" value="Unassembled WGS sequence"/>
</dbReference>